<dbReference type="PANTHER" id="PTHR45138:SF9">
    <property type="entry name" value="DIGUANYLATE CYCLASE DGCM-RELATED"/>
    <property type="match status" value="1"/>
</dbReference>
<proteinExistence type="predicted"/>
<keyword evidence="2" id="KW-0548">Nucleotidyltransferase</keyword>
<dbReference type="PANTHER" id="PTHR45138">
    <property type="entry name" value="REGULATORY COMPONENTS OF SENSORY TRANSDUCTION SYSTEM"/>
    <property type="match status" value="1"/>
</dbReference>
<comment type="caution">
    <text evidence="2">The sequence shown here is derived from an EMBL/GenBank/DDBJ whole genome shotgun (WGS) entry which is preliminary data.</text>
</comment>
<keyword evidence="2" id="KW-0808">Transferase</keyword>
<evidence type="ECO:0000313" key="3">
    <source>
        <dbReference type="Proteomes" id="UP001240171"/>
    </source>
</evidence>
<reference evidence="2 3" key="1">
    <citation type="submission" date="2023-07" db="EMBL/GenBank/DDBJ databases">
        <title>Paenibacillus sp. JX-17 nov. isolated from soil.</title>
        <authorList>
            <person name="Wan Y."/>
            <person name="Liu B."/>
        </authorList>
    </citation>
    <scope>NUCLEOTIDE SEQUENCE [LARGE SCALE GENOMIC DNA]</scope>
    <source>
        <strain evidence="2 3">JX-17</strain>
    </source>
</reference>
<dbReference type="InterPro" id="IPR043128">
    <property type="entry name" value="Rev_trsase/Diguanyl_cyclase"/>
</dbReference>
<dbReference type="CDD" id="cd01949">
    <property type="entry name" value="GGDEF"/>
    <property type="match status" value="1"/>
</dbReference>
<dbReference type="InterPro" id="IPR003018">
    <property type="entry name" value="GAF"/>
</dbReference>
<sequence length="638" mass="72169">MDITTFDYPYIDELLRKSLQDWYRQSCNLPWLADAAAAIYNRNAQLVEAAGRLAEMWPELEDEAAALSGQVMDKLHGVTSMVIRKDAEMGSEICLYGLPLRSRNLNEIFAVAVIAVRGSASAEHRQMEEMLASSMLHYRACFYRCYELMFMEDFISAQRQSAKEIGRRSILARIVKQVHDITDVDLLLNQVFENLNELYPNVRVTLYVSQDRESENVLVQPLVLDRGHDDICAQAFLTGQVVQRKLAGEEEAGGLLEIGVPLRGNQGVYGVFLLQFASSDTGMNQVDLEMMTMIADVAGTSFENAKLLEQSNLLIQELRLINELAQRLNQSLQLSEIFQYAVHELIGIFQADHCLILQLNEEQKVFEIMAGTFRFPEHDPIPCNSGFSGLVYQTGEPMILPDYAENGRVTSRFMENTGGRSLMAVPLRSNGRVEGVIIVTHQQPQFFSYDNYKLLQMLAPHISLALSNASLHAEVRRMASLDVLTGLHIRHYLDKLIQQRQEEDYCGTLLLVDIDQFKQVNDTYGHQVGDRILQQVSEIVKTSVRQEDMPARWGGEELAIYFPKLGVQQAYAYAELIRQRVQQETSPAVTVSSGIADWSWMDEQISLETLFYHADMALYEAKNGGRNRIMVHEAGTTA</sequence>
<name>A0ABT9CBB5_9BACL</name>
<dbReference type="InterPro" id="IPR029016">
    <property type="entry name" value="GAF-like_dom_sf"/>
</dbReference>
<accession>A0ABT9CBB5</accession>
<dbReference type="SMART" id="SM00267">
    <property type="entry name" value="GGDEF"/>
    <property type="match status" value="1"/>
</dbReference>
<dbReference type="Proteomes" id="UP001240171">
    <property type="component" value="Unassembled WGS sequence"/>
</dbReference>
<evidence type="ECO:0000313" key="2">
    <source>
        <dbReference type="EMBL" id="MDO7905277.1"/>
    </source>
</evidence>
<protein>
    <submittedName>
        <fullName evidence="2">Diguanylate cyclase</fullName>
        <ecNumber evidence="2">2.7.7.65</ecNumber>
    </submittedName>
</protein>
<dbReference type="Gene3D" id="3.30.70.270">
    <property type="match status" value="1"/>
</dbReference>
<gene>
    <name evidence="2" type="ORF">Q5741_02470</name>
</gene>
<dbReference type="InterPro" id="IPR000160">
    <property type="entry name" value="GGDEF_dom"/>
</dbReference>
<dbReference type="NCBIfam" id="TIGR00254">
    <property type="entry name" value="GGDEF"/>
    <property type="match status" value="1"/>
</dbReference>
<evidence type="ECO:0000259" key="1">
    <source>
        <dbReference type="PROSITE" id="PS50887"/>
    </source>
</evidence>
<dbReference type="InterPro" id="IPR050469">
    <property type="entry name" value="Diguanylate_Cyclase"/>
</dbReference>
<keyword evidence="3" id="KW-1185">Reference proteome</keyword>
<dbReference type="Gene3D" id="3.30.450.40">
    <property type="match status" value="2"/>
</dbReference>
<organism evidence="2 3">
    <name type="scientific">Paenibacillus lacisoli</name>
    <dbReference type="NCBI Taxonomy" id="3064525"/>
    <lineage>
        <taxon>Bacteria</taxon>
        <taxon>Bacillati</taxon>
        <taxon>Bacillota</taxon>
        <taxon>Bacilli</taxon>
        <taxon>Bacillales</taxon>
        <taxon>Paenibacillaceae</taxon>
        <taxon>Paenibacillus</taxon>
    </lineage>
</organism>
<dbReference type="PROSITE" id="PS50887">
    <property type="entry name" value="GGDEF"/>
    <property type="match status" value="1"/>
</dbReference>
<dbReference type="SMART" id="SM00065">
    <property type="entry name" value="GAF"/>
    <property type="match status" value="2"/>
</dbReference>
<dbReference type="GO" id="GO:0052621">
    <property type="term" value="F:diguanylate cyclase activity"/>
    <property type="evidence" value="ECO:0007669"/>
    <property type="project" value="UniProtKB-EC"/>
</dbReference>
<dbReference type="EMBL" id="JAUQTB010000001">
    <property type="protein sequence ID" value="MDO7905277.1"/>
    <property type="molecule type" value="Genomic_DNA"/>
</dbReference>
<dbReference type="InterPro" id="IPR029787">
    <property type="entry name" value="Nucleotide_cyclase"/>
</dbReference>
<dbReference type="Pfam" id="PF01590">
    <property type="entry name" value="GAF"/>
    <property type="match status" value="1"/>
</dbReference>
<dbReference type="SUPFAM" id="SSF55073">
    <property type="entry name" value="Nucleotide cyclase"/>
    <property type="match status" value="1"/>
</dbReference>
<dbReference type="EC" id="2.7.7.65" evidence="2"/>
<dbReference type="SUPFAM" id="SSF55781">
    <property type="entry name" value="GAF domain-like"/>
    <property type="match status" value="2"/>
</dbReference>
<dbReference type="Pfam" id="PF00990">
    <property type="entry name" value="GGDEF"/>
    <property type="match status" value="1"/>
</dbReference>
<feature type="domain" description="GGDEF" evidence="1">
    <location>
        <begin position="505"/>
        <end position="634"/>
    </location>
</feature>